<feature type="region of interest" description="Disordered" evidence="1">
    <location>
        <begin position="1"/>
        <end position="21"/>
    </location>
</feature>
<dbReference type="InterPro" id="IPR013087">
    <property type="entry name" value="Znf_C2H2_type"/>
</dbReference>
<dbReference type="AlphaFoldDB" id="A0AA39LY00"/>
<sequence>MGSADRHNPFDPEHLKAKRQRAKKHFHRLPRGAKEALTSLREALAKSAATDIERQELLAFVQEALAGEPEVLAMTHPDEADVEILLLKNDTEYFMRWSRFAAMGLRFMNGTRMPYDHWREHWLSKERVRRSTTVETYETLAEAPVWSPHKKWPQGAVYIMEEAWNDSYPRYKGRKPAVRSEILLRPFTIHSQRIAMDTVPVDFIERAVFLLDDFSPLGELSYDSRFYTFFEQLSDKCYEESVLTCIVYKHFVLPSSIGSLQRCEENRKYLRRVEFMLPDMIYIQGTTNNNHDNQELEKRVLSLCFFAKEVHLVICFNFALEFDVNYVKKFLQLNIPVHNVTLGYTRPEMECDSLIDQLLRNALARKSLRTVRVKYFKGSSWNFLDGMFGRAEFETLEWRESEDTFREYGWRYIVSQWTLGHISRSARKTFVSTRIHSSMFPYLHRVKRSAIEEADGSIVKINDFRLSSELIKKIKKQGGMISPYYVVYALYHRTRSDVAYIVAKIDDSDVHDSFSTVPLHVKGAHRNDRDVKGTPEFVEFAKSKIDLMDDRYDLPMRLKSEPFSDQDSTFPESFDDSKTVQIWTGVELSNTVICVKPDDFIPELYRPVESDCESEEEEEFKEEQNEDTSNGPQSVFFETLSLWKCAVCQTTIKGSWTTRRKHIAYHENMFMICPLQGCSNRYINTIGDISKHMLRVHSLSARSLTAAQQEDMRFQRKYLCVEAMKYELKYFPPKSLIGFSTSVGDLGVQCTRCGKKAVNMETRRDHVAKHLLLAIFCPFNGCTYSTQVGSLRSHIKQKHGTPMSQLKGQLRVKLEKEKKRMYDKVNKVMKKYFSEK</sequence>
<comment type="caution">
    <text evidence="3">The sequence shown here is derived from an EMBL/GenBank/DDBJ whole genome shotgun (WGS) entry which is preliminary data.</text>
</comment>
<dbReference type="SMART" id="SM00355">
    <property type="entry name" value="ZnF_C2H2"/>
    <property type="match status" value="4"/>
</dbReference>
<organism evidence="3 4">
    <name type="scientific">Steinernema hermaphroditum</name>
    <dbReference type="NCBI Taxonomy" id="289476"/>
    <lineage>
        <taxon>Eukaryota</taxon>
        <taxon>Metazoa</taxon>
        <taxon>Ecdysozoa</taxon>
        <taxon>Nematoda</taxon>
        <taxon>Chromadorea</taxon>
        <taxon>Rhabditida</taxon>
        <taxon>Tylenchina</taxon>
        <taxon>Panagrolaimomorpha</taxon>
        <taxon>Strongyloidoidea</taxon>
        <taxon>Steinernematidae</taxon>
        <taxon>Steinernema</taxon>
    </lineage>
</organism>
<proteinExistence type="predicted"/>
<name>A0AA39LY00_9BILA</name>
<evidence type="ECO:0000313" key="4">
    <source>
        <dbReference type="Proteomes" id="UP001175271"/>
    </source>
</evidence>
<feature type="domain" description="C2H2-type" evidence="2">
    <location>
        <begin position="643"/>
        <end position="666"/>
    </location>
</feature>
<evidence type="ECO:0000256" key="1">
    <source>
        <dbReference type="SAM" id="MobiDB-lite"/>
    </source>
</evidence>
<accession>A0AA39LY00</accession>
<reference evidence="3" key="1">
    <citation type="submission" date="2023-06" db="EMBL/GenBank/DDBJ databases">
        <title>Genomic analysis of the entomopathogenic nematode Steinernema hermaphroditum.</title>
        <authorList>
            <person name="Schwarz E.M."/>
            <person name="Heppert J.K."/>
            <person name="Baniya A."/>
            <person name="Schwartz H.T."/>
            <person name="Tan C.-H."/>
            <person name="Antoshechkin I."/>
            <person name="Sternberg P.W."/>
            <person name="Goodrich-Blair H."/>
            <person name="Dillman A.R."/>
        </authorList>
    </citation>
    <scope>NUCLEOTIDE SEQUENCE</scope>
    <source>
        <strain evidence="3">PS9179</strain>
        <tissue evidence="3">Whole animal</tissue>
    </source>
</reference>
<feature type="domain" description="C2H2-type" evidence="2">
    <location>
        <begin position="671"/>
        <end position="697"/>
    </location>
</feature>
<evidence type="ECO:0000313" key="3">
    <source>
        <dbReference type="EMBL" id="KAK0413747.1"/>
    </source>
</evidence>
<feature type="domain" description="C2H2-type" evidence="2">
    <location>
        <begin position="748"/>
        <end position="770"/>
    </location>
</feature>
<keyword evidence="4" id="KW-1185">Reference proteome</keyword>
<evidence type="ECO:0000259" key="2">
    <source>
        <dbReference type="SMART" id="SM00355"/>
    </source>
</evidence>
<feature type="domain" description="C2H2-type" evidence="2">
    <location>
        <begin position="775"/>
        <end position="799"/>
    </location>
</feature>
<protein>
    <recommendedName>
        <fullName evidence="2">C2H2-type domain-containing protein</fullName>
    </recommendedName>
</protein>
<dbReference type="Proteomes" id="UP001175271">
    <property type="component" value="Unassembled WGS sequence"/>
</dbReference>
<dbReference type="EMBL" id="JAUCMV010000003">
    <property type="protein sequence ID" value="KAK0413747.1"/>
    <property type="molecule type" value="Genomic_DNA"/>
</dbReference>
<gene>
    <name evidence="3" type="ORF">QR680_006971</name>
</gene>
<feature type="compositionally biased region" description="Basic and acidic residues" evidence="1">
    <location>
        <begin position="1"/>
        <end position="15"/>
    </location>
</feature>